<accession>A0ABW0WV56</accession>
<feature type="binding site" evidence="8">
    <location>
        <position position="151"/>
    </location>
    <ligand>
        <name>Mn(2+)</name>
        <dbReference type="ChEBI" id="CHEBI:29035"/>
    </ligand>
</feature>
<name>A0ABW0WV56_9ACTN</name>
<dbReference type="Gene3D" id="1.20.120.920">
    <property type="entry name" value="CRISPR-associated endonuclease Cas1, C-terminal domain"/>
    <property type="match status" value="1"/>
</dbReference>
<protein>
    <recommendedName>
        <fullName evidence="8">CRISPR-associated endonuclease Cas1</fullName>
        <ecNumber evidence="8">3.1.-.-</ecNumber>
    </recommendedName>
</protein>
<feature type="binding site" evidence="8">
    <location>
        <position position="218"/>
    </location>
    <ligand>
        <name>Mn(2+)</name>
        <dbReference type="ChEBI" id="CHEBI:29035"/>
    </ligand>
</feature>
<dbReference type="InterPro" id="IPR042211">
    <property type="entry name" value="CRISPR-assoc_Cas1_N"/>
</dbReference>
<keyword evidence="2 8" id="KW-0479">Metal-binding</keyword>
<comment type="function">
    <text evidence="8">CRISPR (clustered regularly interspaced short palindromic repeat), is an adaptive immune system that provides protection against mobile genetic elements (viruses, transposable elements and conjugative plasmids). CRISPR clusters contain spacers, sequences complementary to antecedent mobile elements, and target invading nucleic acids. CRISPR clusters are transcribed and processed into CRISPR RNA (crRNA). Acts as a dsDNA endonuclease. Involved in the integration of spacer DNA into the CRISPR cassette.</text>
</comment>
<dbReference type="EC" id="3.1.-.-" evidence="8"/>
<organism evidence="10 11">
    <name type="scientific">Kitasatospora misakiensis</name>
    <dbReference type="NCBI Taxonomy" id="67330"/>
    <lineage>
        <taxon>Bacteria</taxon>
        <taxon>Bacillati</taxon>
        <taxon>Actinomycetota</taxon>
        <taxon>Actinomycetes</taxon>
        <taxon>Kitasatosporales</taxon>
        <taxon>Streptomycetaceae</taxon>
        <taxon>Kitasatospora</taxon>
    </lineage>
</organism>
<evidence type="ECO:0000256" key="2">
    <source>
        <dbReference type="ARBA" id="ARBA00022723"/>
    </source>
</evidence>
<evidence type="ECO:0000313" key="11">
    <source>
        <dbReference type="Proteomes" id="UP001595975"/>
    </source>
</evidence>
<evidence type="ECO:0000256" key="7">
    <source>
        <dbReference type="ARBA" id="ARBA00023125"/>
    </source>
</evidence>
<keyword evidence="6 8" id="KW-0051">Antiviral defense</keyword>
<dbReference type="Proteomes" id="UP001595975">
    <property type="component" value="Unassembled WGS sequence"/>
</dbReference>
<dbReference type="InterPro" id="IPR050646">
    <property type="entry name" value="Cas1"/>
</dbReference>
<keyword evidence="4 8" id="KW-0378">Hydrolase</keyword>
<feature type="region of interest" description="Disordered" evidence="9">
    <location>
        <begin position="289"/>
        <end position="331"/>
    </location>
</feature>
<comment type="caution">
    <text evidence="10">The sequence shown here is derived from an EMBL/GenBank/DDBJ whole genome shotgun (WGS) entry which is preliminary data.</text>
</comment>
<comment type="cofactor">
    <cofactor evidence="8">
        <name>Mg(2+)</name>
        <dbReference type="ChEBI" id="CHEBI:18420"/>
    </cofactor>
    <cofactor evidence="8">
        <name>Mn(2+)</name>
        <dbReference type="ChEBI" id="CHEBI:29035"/>
    </cofactor>
</comment>
<keyword evidence="11" id="KW-1185">Reference proteome</keyword>
<keyword evidence="3 8" id="KW-0255">Endonuclease</keyword>
<keyword evidence="5 8" id="KW-0460">Magnesium</keyword>
<dbReference type="InterPro" id="IPR042206">
    <property type="entry name" value="CRISPR-assoc_Cas1_C"/>
</dbReference>
<dbReference type="PANTHER" id="PTHR34353">
    <property type="entry name" value="CRISPR-ASSOCIATED ENDONUCLEASE CAS1 1"/>
    <property type="match status" value="1"/>
</dbReference>
<comment type="subunit">
    <text evidence="8">Homodimer, forms a heterotetramer with a Cas2 homodimer.</text>
</comment>
<keyword evidence="8" id="KW-0464">Manganese</keyword>
<evidence type="ECO:0000256" key="5">
    <source>
        <dbReference type="ARBA" id="ARBA00022842"/>
    </source>
</evidence>
<dbReference type="HAMAP" id="MF_01470">
    <property type="entry name" value="Cas1"/>
    <property type="match status" value="1"/>
</dbReference>
<reference evidence="11" key="1">
    <citation type="journal article" date="2019" name="Int. J. Syst. Evol. Microbiol.">
        <title>The Global Catalogue of Microorganisms (GCM) 10K type strain sequencing project: providing services to taxonomists for standard genome sequencing and annotation.</title>
        <authorList>
            <consortium name="The Broad Institute Genomics Platform"/>
            <consortium name="The Broad Institute Genome Sequencing Center for Infectious Disease"/>
            <person name="Wu L."/>
            <person name="Ma J."/>
        </authorList>
    </citation>
    <scope>NUCLEOTIDE SEQUENCE [LARGE SCALE GENOMIC DNA]</scope>
    <source>
        <strain evidence="11">CGMCC 4.1437</strain>
    </source>
</reference>
<comment type="similarity">
    <text evidence="8">Belongs to the CRISPR-associated endonuclease Cas1 family.</text>
</comment>
<gene>
    <name evidence="10" type="primary">cas1e</name>
    <name evidence="8" type="synonym">cas1</name>
    <name evidence="10" type="ORF">ACFP3U_04045</name>
</gene>
<dbReference type="InterPro" id="IPR019851">
    <property type="entry name" value="CRISPR-assoc_Cas1_ECOLI"/>
</dbReference>
<dbReference type="Pfam" id="PF01867">
    <property type="entry name" value="Cas_Cas1"/>
    <property type="match status" value="1"/>
</dbReference>
<dbReference type="InterPro" id="IPR002729">
    <property type="entry name" value="CRISPR-assoc_Cas1"/>
</dbReference>
<proteinExistence type="inferred from homology"/>
<dbReference type="EMBL" id="JBHSOF010000003">
    <property type="protein sequence ID" value="MFC5662151.1"/>
    <property type="molecule type" value="Genomic_DNA"/>
</dbReference>
<dbReference type="NCBIfam" id="TIGR03638">
    <property type="entry name" value="cas1_ECOLI"/>
    <property type="match status" value="1"/>
</dbReference>
<evidence type="ECO:0000256" key="8">
    <source>
        <dbReference type="HAMAP-Rule" id="MF_01470"/>
    </source>
</evidence>
<evidence type="ECO:0000256" key="3">
    <source>
        <dbReference type="ARBA" id="ARBA00022759"/>
    </source>
</evidence>
<evidence type="ECO:0000256" key="9">
    <source>
        <dbReference type="SAM" id="MobiDB-lite"/>
    </source>
</evidence>
<evidence type="ECO:0000313" key="10">
    <source>
        <dbReference type="EMBL" id="MFC5662151.1"/>
    </source>
</evidence>
<dbReference type="PANTHER" id="PTHR34353:SF3">
    <property type="entry name" value="CRISPR-ASSOCIATED ENDONUCLEASE CAS1"/>
    <property type="match status" value="1"/>
</dbReference>
<keyword evidence="1 8" id="KW-0540">Nuclease</keyword>
<sequence length="331" mass="35520">MTGTSATPARRPVSSPRELTRVGDRVSFLYLERCAIHREENAITATDDSGVRYIPSATIGVLLLGPGTRVTHQAMSVLGESGAGVAWVGEHGVRYYAGGRALTRSAGLVEAQATAWANRRHRLDVAREMYRLRFPDADPAGMTRRELLGGEGRRVKDVYRAEAARTGVRWVRRTYDQGDFAAGDAPNQAVTAAAQCLYGVAHSVVVALGCSPSLGFVHSGHERSFVLDVADLYKVEFGIPAAFDAAAEGPEDVAGRTRRALRERIRAGGLLERAVADIQRLLAPYRQSDAAEHAGDTDDADDADDSDVVRLQTDGGGTVAGGRNYAGEVDW</sequence>
<evidence type="ECO:0000256" key="1">
    <source>
        <dbReference type="ARBA" id="ARBA00022722"/>
    </source>
</evidence>
<evidence type="ECO:0000256" key="6">
    <source>
        <dbReference type="ARBA" id="ARBA00023118"/>
    </source>
</evidence>
<dbReference type="GO" id="GO:0004519">
    <property type="term" value="F:endonuclease activity"/>
    <property type="evidence" value="ECO:0007669"/>
    <property type="project" value="UniProtKB-KW"/>
</dbReference>
<feature type="compositionally biased region" description="Acidic residues" evidence="9">
    <location>
        <begin position="297"/>
        <end position="306"/>
    </location>
</feature>
<dbReference type="Gene3D" id="3.100.10.20">
    <property type="entry name" value="CRISPR-associated endonuclease Cas1, N-terminal domain"/>
    <property type="match status" value="1"/>
</dbReference>
<evidence type="ECO:0000256" key="4">
    <source>
        <dbReference type="ARBA" id="ARBA00022801"/>
    </source>
</evidence>
<feature type="binding site" evidence="8">
    <location>
        <position position="231"/>
    </location>
    <ligand>
        <name>Mn(2+)</name>
        <dbReference type="ChEBI" id="CHEBI:29035"/>
    </ligand>
</feature>
<keyword evidence="7 8" id="KW-0238">DNA-binding</keyword>
<dbReference type="RefSeq" id="WP_380223751.1">
    <property type="nucleotide sequence ID" value="NZ_JBHSOF010000003.1"/>
</dbReference>